<dbReference type="SUPFAM" id="SSF55174">
    <property type="entry name" value="Alpha-L RNA-binding motif"/>
    <property type="match status" value="1"/>
</dbReference>
<dbReference type="PROSITE" id="PS01129">
    <property type="entry name" value="PSI_RLU"/>
    <property type="match status" value="1"/>
</dbReference>
<dbReference type="CDD" id="cd00165">
    <property type="entry name" value="S4"/>
    <property type="match status" value="1"/>
</dbReference>
<dbReference type="Pfam" id="PF00849">
    <property type="entry name" value="PseudoU_synth_2"/>
    <property type="match status" value="1"/>
</dbReference>
<dbReference type="SMART" id="SM00363">
    <property type="entry name" value="S4"/>
    <property type="match status" value="1"/>
</dbReference>
<comment type="similarity">
    <text evidence="2 5">Belongs to the pseudouridine synthase RluA family.</text>
</comment>
<evidence type="ECO:0000259" key="6">
    <source>
        <dbReference type="SMART" id="SM00363"/>
    </source>
</evidence>
<dbReference type="PROSITE" id="PS50889">
    <property type="entry name" value="S4"/>
    <property type="match status" value="1"/>
</dbReference>
<comment type="catalytic activity">
    <reaction evidence="1 5">
        <text>a uridine in RNA = a pseudouridine in RNA</text>
        <dbReference type="Rhea" id="RHEA:48348"/>
        <dbReference type="Rhea" id="RHEA-COMP:12068"/>
        <dbReference type="Rhea" id="RHEA-COMP:12069"/>
        <dbReference type="ChEBI" id="CHEBI:65314"/>
        <dbReference type="ChEBI" id="CHEBI:65315"/>
    </reaction>
</comment>
<evidence type="ECO:0000256" key="4">
    <source>
        <dbReference type="PROSITE-ProRule" id="PRU00182"/>
    </source>
</evidence>
<organism evidence="7 8">
    <name type="scientific">Gracilibacillus marinus</name>
    <dbReference type="NCBI Taxonomy" id="630535"/>
    <lineage>
        <taxon>Bacteria</taxon>
        <taxon>Bacillati</taxon>
        <taxon>Bacillota</taxon>
        <taxon>Bacilli</taxon>
        <taxon>Bacillales</taxon>
        <taxon>Bacillaceae</taxon>
        <taxon>Gracilibacillus</taxon>
    </lineage>
</organism>
<dbReference type="InterPro" id="IPR020103">
    <property type="entry name" value="PsdUridine_synth_cat_dom_sf"/>
</dbReference>
<dbReference type="RefSeq" id="WP_390200087.1">
    <property type="nucleotide sequence ID" value="NZ_JBHSDV010000004.1"/>
</dbReference>
<sequence>MEKTQRSMIDTVKTNELLLEYLLKTLENKSRNAIKSILTRGQVYVNGIQVTKHNYELKIGDKIEITTNKVAKAAVFQNMSILYEDDSIIVINKGAGLLSMASGKDNELTAYKQLTTYVKKLHPKNRVFIVHRLDQETSGVMVLAKTEKAKQYLQNNWKHIVEERTYIALVEGKVAKEDGTIKSWLKETKTYKMYSSDTPQDGKLAITHYHVKKRSNHNTLLTVKLDTGRKNQIRVHMHDLGNPIVGDKKYGAKTNPIKRLGLHAQILAFKHPDTKKIVRFEANFPKSFLNQMKKNL</sequence>
<protein>
    <recommendedName>
        <fullName evidence="5">Pseudouridine synthase</fullName>
        <ecNumber evidence="5">5.4.99.-</ecNumber>
    </recommendedName>
</protein>
<dbReference type="PANTHER" id="PTHR21600">
    <property type="entry name" value="MITOCHONDRIAL RNA PSEUDOURIDINE SYNTHASE"/>
    <property type="match status" value="1"/>
</dbReference>
<evidence type="ECO:0000313" key="8">
    <source>
        <dbReference type="Proteomes" id="UP001595880"/>
    </source>
</evidence>
<dbReference type="InterPro" id="IPR006224">
    <property type="entry name" value="PsdUridine_synth_RluA-like_CS"/>
</dbReference>
<keyword evidence="8" id="KW-1185">Reference proteome</keyword>
<comment type="function">
    <text evidence="5">Responsible for synthesis of pseudouridine from uracil.</text>
</comment>
<dbReference type="Gene3D" id="3.30.2350.10">
    <property type="entry name" value="Pseudouridine synthase"/>
    <property type="match status" value="1"/>
</dbReference>
<dbReference type="EC" id="5.4.99.-" evidence="5"/>
<dbReference type="InterPro" id="IPR006225">
    <property type="entry name" value="PsdUridine_synth_RluC/D"/>
</dbReference>
<evidence type="ECO:0000256" key="1">
    <source>
        <dbReference type="ARBA" id="ARBA00000073"/>
    </source>
</evidence>
<comment type="caution">
    <text evidence="7">The sequence shown here is derived from an EMBL/GenBank/DDBJ whole genome shotgun (WGS) entry which is preliminary data.</text>
</comment>
<feature type="domain" description="RNA-binding S4" evidence="6">
    <location>
        <begin position="17"/>
        <end position="76"/>
    </location>
</feature>
<proteinExistence type="inferred from homology"/>
<reference evidence="8" key="1">
    <citation type="journal article" date="2019" name="Int. J. Syst. Evol. Microbiol.">
        <title>The Global Catalogue of Microorganisms (GCM) 10K type strain sequencing project: providing services to taxonomists for standard genome sequencing and annotation.</title>
        <authorList>
            <consortium name="The Broad Institute Genomics Platform"/>
            <consortium name="The Broad Institute Genome Sequencing Center for Infectious Disease"/>
            <person name="Wu L."/>
            <person name="Ma J."/>
        </authorList>
    </citation>
    <scope>NUCLEOTIDE SEQUENCE [LARGE SCALE GENOMIC DNA]</scope>
    <source>
        <strain evidence="8">KACC 14058</strain>
    </source>
</reference>
<dbReference type="NCBIfam" id="TIGR00005">
    <property type="entry name" value="rluA_subfam"/>
    <property type="match status" value="1"/>
</dbReference>
<dbReference type="PANTHER" id="PTHR21600:SF44">
    <property type="entry name" value="RIBOSOMAL LARGE SUBUNIT PSEUDOURIDINE SYNTHASE D"/>
    <property type="match status" value="1"/>
</dbReference>
<dbReference type="InterPro" id="IPR002942">
    <property type="entry name" value="S4_RNA-bd"/>
</dbReference>
<dbReference type="SUPFAM" id="SSF55120">
    <property type="entry name" value="Pseudouridine synthase"/>
    <property type="match status" value="1"/>
</dbReference>
<dbReference type="Gene3D" id="3.10.290.10">
    <property type="entry name" value="RNA-binding S4 domain"/>
    <property type="match status" value="1"/>
</dbReference>
<evidence type="ECO:0000256" key="3">
    <source>
        <dbReference type="ARBA" id="ARBA00023235"/>
    </source>
</evidence>
<evidence type="ECO:0000256" key="2">
    <source>
        <dbReference type="ARBA" id="ARBA00010876"/>
    </source>
</evidence>
<gene>
    <name evidence="7" type="ORF">ACFOZ1_13450</name>
</gene>
<dbReference type="Pfam" id="PF01479">
    <property type="entry name" value="S4"/>
    <property type="match status" value="1"/>
</dbReference>
<dbReference type="InterPro" id="IPR050188">
    <property type="entry name" value="RluA_PseudoU_synthase"/>
</dbReference>
<accession>A0ABV8VYQ8</accession>
<dbReference type="InterPro" id="IPR006145">
    <property type="entry name" value="PsdUridine_synth_RsuA/RluA"/>
</dbReference>
<keyword evidence="3 5" id="KW-0413">Isomerase</keyword>
<dbReference type="InterPro" id="IPR036986">
    <property type="entry name" value="S4_RNA-bd_sf"/>
</dbReference>
<name>A0ABV8VYQ8_9BACI</name>
<dbReference type="EMBL" id="JBHSDV010000004">
    <property type="protein sequence ID" value="MFC4388801.1"/>
    <property type="molecule type" value="Genomic_DNA"/>
</dbReference>
<keyword evidence="4" id="KW-0694">RNA-binding</keyword>
<evidence type="ECO:0000256" key="5">
    <source>
        <dbReference type="RuleBase" id="RU362028"/>
    </source>
</evidence>
<dbReference type="Proteomes" id="UP001595880">
    <property type="component" value="Unassembled WGS sequence"/>
</dbReference>
<evidence type="ECO:0000313" key="7">
    <source>
        <dbReference type="EMBL" id="MFC4388801.1"/>
    </source>
</evidence>
<dbReference type="CDD" id="cd02869">
    <property type="entry name" value="PseudoU_synth_RluA_like"/>
    <property type="match status" value="1"/>
</dbReference>